<accession>A0A179H0C4</accession>
<dbReference type="Proteomes" id="UP000078340">
    <property type="component" value="Unassembled WGS sequence"/>
</dbReference>
<sequence>MRLLPRTENEGYCIQRLTCIDICSAFTDNHRLSSAPAPARRRITIRSKVPQLPRHLSPRPDCLSLLLSAYLPTARHFACAAAGEIDPTTSSGRMPRPSSARQPVSASRPAAQASPHPPDSAAAAGD</sequence>
<comment type="caution">
    <text evidence="3">The sequence shown here is derived from an EMBL/GenBank/DDBJ whole genome shotgun (WGS) entry which is preliminary data.</text>
</comment>
<dbReference type="EMBL" id="LSBH01000009">
    <property type="protein sequence ID" value="OAQ74822.1"/>
    <property type="molecule type" value="Genomic_DNA"/>
</dbReference>
<feature type="region of interest" description="Disordered" evidence="1">
    <location>
        <begin position="85"/>
        <end position="126"/>
    </location>
</feature>
<organism evidence="3 4">
    <name type="scientific">Purpureocillium lilacinum</name>
    <name type="common">Paecilomyces lilacinus</name>
    <dbReference type="NCBI Taxonomy" id="33203"/>
    <lineage>
        <taxon>Eukaryota</taxon>
        <taxon>Fungi</taxon>
        <taxon>Dikarya</taxon>
        <taxon>Ascomycota</taxon>
        <taxon>Pezizomycotina</taxon>
        <taxon>Sordariomycetes</taxon>
        <taxon>Hypocreomycetidae</taxon>
        <taxon>Hypocreales</taxon>
        <taxon>Ophiocordycipitaceae</taxon>
        <taxon>Purpureocillium</taxon>
    </lineage>
</organism>
<name>A0A179H0C4_PURLI</name>
<dbReference type="AlphaFoldDB" id="A0A179H0C4"/>
<gene>
    <name evidence="2" type="ORF">VFPBJ_10117</name>
    <name evidence="3" type="ORF">VFPFJ_08734</name>
</gene>
<reference evidence="3 4" key="1">
    <citation type="submission" date="2016-02" db="EMBL/GenBank/DDBJ databases">
        <title>Biosynthesis of antibiotic leucinostatins and their inhibition on Phytophthora in bio-control Purpureocillium lilacinum.</title>
        <authorList>
            <person name="Wang G."/>
            <person name="Liu Z."/>
            <person name="Lin R."/>
            <person name="Li E."/>
            <person name="Mao Z."/>
            <person name="Ling J."/>
            <person name="Yin W."/>
            <person name="Xie B."/>
        </authorList>
    </citation>
    <scope>NUCLEOTIDE SEQUENCE [LARGE SCALE GENOMIC DNA]</scope>
    <source>
        <strain evidence="2">PLBJ-1</strain>
        <strain evidence="3">PLFJ-1</strain>
    </source>
</reference>
<evidence type="ECO:0000256" key="1">
    <source>
        <dbReference type="SAM" id="MobiDB-lite"/>
    </source>
</evidence>
<dbReference type="Proteomes" id="UP000078240">
    <property type="component" value="Unassembled WGS sequence"/>
</dbReference>
<protein>
    <submittedName>
        <fullName evidence="3">Uncharacterized protein</fullName>
    </submittedName>
</protein>
<evidence type="ECO:0000313" key="2">
    <source>
        <dbReference type="EMBL" id="OAQ74822.1"/>
    </source>
</evidence>
<evidence type="ECO:0000313" key="4">
    <source>
        <dbReference type="Proteomes" id="UP000078340"/>
    </source>
</evidence>
<evidence type="ECO:0000313" key="3">
    <source>
        <dbReference type="EMBL" id="OAQ82931.1"/>
    </source>
</evidence>
<dbReference type="EMBL" id="LSBI01000008">
    <property type="protein sequence ID" value="OAQ82931.1"/>
    <property type="molecule type" value="Genomic_DNA"/>
</dbReference>
<feature type="compositionally biased region" description="Low complexity" evidence="1">
    <location>
        <begin position="109"/>
        <end position="126"/>
    </location>
</feature>
<proteinExistence type="predicted"/>